<feature type="domain" description="Sm" evidence="2">
    <location>
        <begin position="1"/>
        <end position="81"/>
    </location>
</feature>
<feature type="compositionally biased region" description="Polar residues" evidence="1">
    <location>
        <begin position="162"/>
        <end position="171"/>
    </location>
</feature>
<organism evidence="3 4">
    <name type="scientific">Saccoglossus kowalevskii</name>
    <name type="common">Acorn worm</name>
    <dbReference type="NCBI Taxonomy" id="10224"/>
    <lineage>
        <taxon>Eukaryota</taxon>
        <taxon>Metazoa</taxon>
        <taxon>Hemichordata</taxon>
        <taxon>Enteropneusta</taxon>
        <taxon>Harrimaniidae</taxon>
        <taxon>Saccoglossus</taxon>
    </lineage>
</organism>
<dbReference type="Proteomes" id="UP000694865">
    <property type="component" value="Unplaced"/>
</dbReference>
<proteinExistence type="predicted"/>
<evidence type="ECO:0000313" key="4">
    <source>
        <dbReference type="RefSeq" id="XP_006819798.1"/>
    </source>
</evidence>
<dbReference type="PANTHER" id="PTHR13586">
    <property type="entry name" value="SCD6 PROTEIN-RELATED"/>
    <property type="match status" value="1"/>
</dbReference>
<dbReference type="SMART" id="SM01271">
    <property type="entry name" value="LSM14"/>
    <property type="match status" value="1"/>
</dbReference>
<feature type="compositionally biased region" description="Basic and acidic residues" evidence="1">
    <location>
        <begin position="172"/>
        <end position="216"/>
    </location>
</feature>
<name>A0ABM0MIF7_SACKO</name>
<feature type="region of interest" description="Disordered" evidence="1">
    <location>
        <begin position="81"/>
        <end position="120"/>
    </location>
</feature>
<dbReference type="RefSeq" id="XP_006819798.1">
    <property type="nucleotide sequence ID" value="XM_006819735.1"/>
</dbReference>
<feature type="compositionally biased region" description="Polar residues" evidence="1">
    <location>
        <begin position="138"/>
        <end position="152"/>
    </location>
</feature>
<dbReference type="InterPro" id="IPR047575">
    <property type="entry name" value="Sm"/>
</dbReference>
<gene>
    <name evidence="4" type="primary">LOC100369334</name>
</gene>
<accession>A0ABM0MIF7</accession>
<dbReference type="CDD" id="cd01736">
    <property type="entry name" value="LSm14_N"/>
    <property type="match status" value="1"/>
</dbReference>
<dbReference type="InterPro" id="IPR025609">
    <property type="entry name" value="Lsm14-like_N"/>
</dbReference>
<feature type="compositionally biased region" description="Low complexity" evidence="1">
    <location>
        <begin position="217"/>
        <end position="229"/>
    </location>
</feature>
<dbReference type="Pfam" id="PF12701">
    <property type="entry name" value="LSM14"/>
    <property type="match status" value="1"/>
</dbReference>
<dbReference type="SUPFAM" id="SSF50182">
    <property type="entry name" value="Sm-like ribonucleoproteins"/>
    <property type="match status" value="1"/>
</dbReference>
<feature type="compositionally biased region" description="Polar residues" evidence="1">
    <location>
        <begin position="95"/>
        <end position="111"/>
    </location>
</feature>
<evidence type="ECO:0000259" key="2">
    <source>
        <dbReference type="PROSITE" id="PS52002"/>
    </source>
</evidence>
<evidence type="ECO:0000313" key="3">
    <source>
        <dbReference type="Proteomes" id="UP000694865"/>
    </source>
</evidence>
<dbReference type="GeneID" id="100369334"/>
<dbReference type="PANTHER" id="PTHR13586:SF0">
    <property type="entry name" value="TRAILER HITCH, ISOFORM H"/>
    <property type="match status" value="1"/>
</dbReference>
<sequence>MSGGVPYIGSKISLISKAEIRYEGILYTIDTKESTVALAKVRSFGTEDRPTDRPVAPRDEVFEYIIFRGADIKDLHVCEPPKPSAPLPPQDPAIVQQSAPVSTQPSFQPSNTFGPPTGGYGPFSGLSYQYGVMPGQQYAQSSPMSQMGGRTTTPPPARKSPTMEQGVQATESPKDEKEERETSKTQRRGSKEDRPPSRGQNKGEQRDNRERKRDQQQRQGNNQGTVVIS</sequence>
<keyword evidence="3" id="KW-1185">Reference proteome</keyword>
<dbReference type="PROSITE" id="PS52002">
    <property type="entry name" value="SM"/>
    <property type="match status" value="1"/>
</dbReference>
<evidence type="ECO:0000256" key="1">
    <source>
        <dbReference type="SAM" id="MobiDB-lite"/>
    </source>
</evidence>
<reference evidence="4" key="1">
    <citation type="submission" date="2025-08" db="UniProtKB">
        <authorList>
            <consortium name="RefSeq"/>
        </authorList>
    </citation>
    <scope>IDENTIFICATION</scope>
    <source>
        <tissue evidence="4">Testes</tissue>
    </source>
</reference>
<protein>
    <submittedName>
        <fullName evidence="4">Protein LSM14 homolog A-like</fullName>
    </submittedName>
</protein>
<dbReference type="InterPro" id="IPR010920">
    <property type="entry name" value="LSM_dom_sf"/>
</dbReference>
<feature type="compositionally biased region" description="Pro residues" evidence="1">
    <location>
        <begin position="81"/>
        <end position="91"/>
    </location>
</feature>
<feature type="region of interest" description="Disordered" evidence="1">
    <location>
        <begin position="138"/>
        <end position="229"/>
    </location>
</feature>
<dbReference type="Gene3D" id="2.30.30.100">
    <property type="match status" value="1"/>
</dbReference>